<feature type="compositionally biased region" description="Polar residues" evidence="1">
    <location>
        <begin position="32"/>
        <end position="44"/>
    </location>
</feature>
<dbReference type="SUPFAM" id="SSF49785">
    <property type="entry name" value="Galactose-binding domain-like"/>
    <property type="match status" value="1"/>
</dbReference>
<evidence type="ECO:0000256" key="1">
    <source>
        <dbReference type="SAM" id="MobiDB-lite"/>
    </source>
</evidence>
<dbReference type="InterPro" id="IPR001304">
    <property type="entry name" value="C-type_lectin-like"/>
</dbReference>
<name>A0ABY7E6X7_MYAAR</name>
<keyword evidence="6" id="KW-1185">Reference proteome</keyword>
<dbReference type="PROSITE" id="PS50940">
    <property type="entry name" value="CHIT_BIND_II"/>
    <property type="match status" value="1"/>
</dbReference>
<evidence type="ECO:0000313" key="5">
    <source>
        <dbReference type="EMBL" id="WAR04321.1"/>
    </source>
</evidence>
<protein>
    <submittedName>
        <fullName evidence="5">CPXM1-like protein</fullName>
    </submittedName>
</protein>
<dbReference type="SUPFAM" id="SSF56436">
    <property type="entry name" value="C-type lectin-like"/>
    <property type="match status" value="1"/>
</dbReference>
<feature type="compositionally biased region" description="Low complexity" evidence="1">
    <location>
        <begin position="45"/>
        <end position="69"/>
    </location>
</feature>
<dbReference type="Gene3D" id="2.60.120.260">
    <property type="entry name" value="Galactose-binding domain-like"/>
    <property type="match status" value="1"/>
</dbReference>
<proteinExistence type="predicted"/>
<reference evidence="5" key="1">
    <citation type="submission" date="2022-11" db="EMBL/GenBank/DDBJ databases">
        <title>Centuries of genome instability and evolution in soft-shell clam transmissible cancer (bioRxiv).</title>
        <authorList>
            <person name="Hart S.F.M."/>
            <person name="Yonemitsu M.A."/>
            <person name="Giersch R.M."/>
            <person name="Beal B.F."/>
            <person name="Arriagada G."/>
            <person name="Davis B.W."/>
            <person name="Ostrander E.A."/>
            <person name="Goff S.P."/>
            <person name="Metzger M.J."/>
        </authorList>
    </citation>
    <scope>NUCLEOTIDE SEQUENCE</scope>
    <source>
        <strain evidence="5">MELC-2E11</strain>
        <tissue evidence="5">Siphon/mantle</tissue>
    </source>
</reference>
<feature type="region of interest" description="Disordered" evidence="1">
    <location>
        <begin position="32"/>
        <end position="73"/>
    </location>
</feature>
<dbReference type="Proteomes" id="UP001164746">
    <property type="component" value="Chromosome 5"/>
</dbReference>
<evidence type="ECO:0000259" key="3">
    <source>
        <dbReference type="PROSITE" id="PS50041"/>
    </source>
</evidence>
<accession>A0ABY7E6X7</accession>
<dbReference type="PANTHER" id="PTHR24543:SF325">
    <property type="entry name" value="F5_8 TYPE C DOMAIN-CONTAINING PROTEIN"/>
    <property type="match status" value="1"/>
</dbReference>
<feature type="domain" description="C-type lectin" evidence="3">
    <location>
        <begin position="270"/>
        <end position="387"/>
    </location>
</feature>
<evidence type="ECO:0000259" key="4">
    <source>
        <dbReference type="PROSITE" id="PS50940"/>
    </source>
</evidence>
<dbReference type="PROSITE" id="PS50041">
    <property type="entry name" value="C_TYPE_LECTIN_2"/>
    <property type="match status" value="1"/>
</dbReference>
<dbReference type="InterPro" id="IPR002557">
    <property type="entry name" value="Chitin-bd_dom"/>
</dbReference>
<evidence type="ECO:0000313" key="6">
    <source>
        <dbReference type="Proteomes" id="UP001164746"/>
    </source>
</evidence>
<dbReference type="SMART" id="SM00034">
    <property type="entry name" value="CLECT"/>
    <property type="match status" value="1"/>
</dbReference>
<feature type="domain" description="F5/8 type C" evidence="2">
    <location>
        <begin position="180"/>
        <end position="251"/>
    </location>
</feature>
<dbReference type="CDD" id="cd00057">
    <property type="entry name" value="FA58C"/>
    <property type="match status" value="1"/>
</dbReference>
<dbReference type="InterPro" id="IPR016186">
    <property type="entry name" value="C-type_lectin-like/link_sf"/>
</dbReference>
<dbReference type="PROSITE" id="PS50022">
    <property type="entry name" value="FA58C_3"/>
    <property type="match status" value="1"/>
</dbReference>
<dbReference type="PANTHER" id="PTHR24543">
    <property type="entry name" value="MULTICOPPER OXIDASE-RELATED"/>
    <property type="match status" value="1"/>
</dbReference>
<dbReference type="InterPro" id="IPR008979">
    <property type="entry name" value="Galactose-bd-like_sf"/>
</dbReference>
<dbReference type="InterPro" id="IPR016187">
    <property type="entry name" value="CTDL_fold"/>
</dbReference>
<feature type="domain" description="Chitin-binding type-2" evidence="4">
    <location>
        <begin position="390"/>
        <end position="448"/>
    </location>
</feature>
<sequence>MHEDPCPGVSKYLQIDYQCVVTLGQPVQMTTTRKQPVTTPNIPVTTATRATPPTTTAAPPQTRAATTQPNLPPGIIPINVGGGGGGNSAGFGVGNSVSKNQTGVTQCHEFLVSGPRGVPDGQLSSSSRLAIANNAHRGRLYTDVDVQRGLEGAWTADPADSNPWIQGRHVNPSTGCCAEWTTGYKVLYSDDGHTWNTVKDANGQDQVFVGNTDTDTPITHIFPCPIVARYIRLQVVSHVGRPSLRLELIGCPTNSPDLGTCPPGWKERPGSATCYFISDQSDTKTWENAMINCRRQQGQMVKIDSAAEKQWLIGELAKLQTTQKLTNFWTGLNNRPRRDNNYYHWHDGTSLNANVVNWRSGEPNNGGGIEHCAEYLTTTDRLNDPGCLKTSDCQALPGITYGDYPSCTGCGFFMTCAPSGAYDRNCPLNLKYDANKDACSRTSSNCAGP</sequence>
<dbReference type="EMBL" id="CP111016">
    <property type="protein sequence ID" value="WAR04321.1"/>
    <property type="molecule type" value="Genomic_DNA"/>
</dbReference>
<dbReference type="Gene3D" id="3.10.100.10">
    <property type="entry name" value="Mannose-Binding Protein A, subunit A"/>
    <property type="match status" value="1"/>
</dbReference>
<evidence type="ECO:0000259" key="2">
    <source>
        <dbReference type="PROSITE" id="PS50022"/>
    </source>
</evidence>
<organism evidence="5 6">
    <name type="scientific">Mya arenaria</name>
    <name type="common">Soft-shell clam</name>
    <dbReference type="NCBI Taxonomy" id="6604"/>
    <lineage>
        <taxon>Eukaryota</taxon>
        <taxon>Metazoa</taxon>
        <taxon>Spiralia</taxon>
        <taxon>Lophotrochozoa</taxon>
        <taxon>Mollusca</taxon>
        <taxon>Bivalvia</taxon>
        <taxon>Autobranchia</taxon>
        <taxon>Heteroconchia</taxon>
        <taxon>Euheterodonta</taxon>
        <taxon>Imparidentia</taxon>
        <taxon>Neoheterodontei</taxon>
        <taxon>Myida</taxon>
        <taxon>Myoidea</taxon>
        <taxon>Myidae</taxon>
        <taxon>Mya</taxon>
    </lineage>
</organism>
<dbReference type="SMART" id="SM00231">
    <property type="entry name" value="FA58C"/>
    <property type="match status" value="1"/>
</dbReference>
<dbReference type="Pfam" id="PF00059">
    <property type="entry name" value="Lectin_C"/>
    <property type="match status" value="1"/>
</dbReference>
<gene>
    <name evidence="5" type="ORF">MAR_019690</name>
</gene>
<dbReference type="InterPro" id="IPR000421">
    <property type="entry name" value="FA58C"/>
</dbReference>
<dbReference type="Pfam" id="PF00754">
    <property type="entry name" value="F5_F8_type_C"/>
    <property type="match status" value="1"/>
</dbReference>